<feature type="signal peptide" evidence="10">
    <location>
        <begin position="1"/>
        <end position="25"/>
    </location>
</feature>
<proteinExistence type="inferred from homology"/>
<comment type="subcellular location">
    <subcellularLocation>
        <location evidence="1 8">Cell outer membrane</location>
        <topology evidence="1 8">Multi-pass membrane protein</topology>
    </subcellularLocation>
</comment>
<evidence type="ECO:0000256" key="5">
    <source>
        <dbReference type="ARBA" id="ARBA00023077"/>
    </source>
</evidence>
<feature type="chain" id="PRO_5012815897" evidence="10">
    <location>
        <begin position="26"/>
        <end position="878"/>
    </location>
</feature>
<dbReference type="Gene3D" id="2.170.130.10">
    <property type="entry name" value="TonB-dependent receptor, plug domain"/>
    <property type="match status" value="1"/>
</dbReference>
<sequence>MKTPFKLSLTALALVQGLGLSVAHAQEDTTAQVQEEETEVITVRGFGSTLTRSLQHKKLADSTVEIISTDDLGQLPDVTITDALARLPGVAADRDRGNPSILSIRGLGPRLNLATMNGREIVSGEPSRSVRYEQFPAELISSVEVYKSPMANQTEGGISGLVNMNFVEPLSRDEGLVTVTAHAMDYVLGDDVPTADASGKRGSFSIIEPISDTFGFAFGIAYQDQPSVQRETSSYSYNKYDWDMGDVNENGIKEAAPWGGKSATKGGNTERVGSMAVIQWLPTDALQVKYNLFYSKFDIEEREDQFWFDGWGNWQNSSLWNYQNSQYDTQIVTTENGGEQITAGGLIWANHSANNATWFQQNELVSTGLNLEWQGDVWLTALDVGYSNASIESRWVNVTSTYTGPTPVDIGWDVSGDRLEVVASEEIGNPDYYTLNGMTVDNDRILDDEMLTIKADMSRFVDWGHATQLSFGVRWSDREKDNNVISWWQGVTDSSVSGYGSSYALGGGFVSPDLYTINNWQSVVNQAFGGIDSRNNNDPQPQNLLNSWNVQETNSAAYFMLNLDGELFGIPYTGNAGVRYVRTESTSAGYQTEDGVTIEPTSVDHSYSEILPSLNLRLSVTEDSQVRVGLARTMSRPPLVEMRTGFWLDNQSPVKTASGGNPKLNPFVADQIDLGYEYFFSEDAALTFSLFFKDLKTHVGSATDTITFNGVEYQFSGPVNGDGGQIRGFEVMYQQAFTMLPEPFDGLGIYSNYSYTDSNVTEFVPEDNPLPLGGLSKNVGSLTLWYYKSGFDAKVSYNYRSAYTRVGSWDPTEITTTRGEATVDASISYDVTDKFKIMLQGQNLTNEVSQSYFDNDPSRIGSYIEWGKRYLIGFQYSM</sequence>
<name>A0A1M5EHI9_9ALTE</name>
<dbReference type="Gene3D" id="2.40.170.20">
    <property type="entry name" value="TonB-dependent receptor, beta-barrel domain"/>
    <property type="match status" value="1"/>
</dbReference>
<keyword evidence="7 8" id="KW-0998">Cell outer membrane</keyword>
<dbReference type="PROSITE" id="PS52016">
    <property type="entry name" value="TONB_DEPENDENT_REC_3"/>
    <property type="match status" value="1"/>
</dbReference>
<dbReference type="InterPro" id="IPR000531">
    <property type="entry name" value="Beta-barrel_TonB"/>
</dbReference>
<evidence type="ECO:0000256" key="10">
    <source>
        <dbReference type="SAM" id="SignalP"/>
    </source>
</evidence>
<evidence type="ECO:0000313" key="13">
    <source>
        <dbReference type="EMBL" id="SHF78728.1"/>
    </source>
</evidence>
<dbReference type="Pfam" id="PF07715">
    <property type="entry name" value="Plug"/>
    <property type="match status" value="1"/>
</dbReference>
<evidence type="ECO:0000256" key="9">
    <source>
        <dbReference type="RuleBase" id="RU003357"/>
    </source>
</evidence>
<evidence type="ECO:0000256" key="6">
    <source>
        <dbReference type="ARBA" id="ARBA00023136"/>
    </source>
</evidence>
<keyword evidence="6 8" id="KW-0472">Membrane</keyword>
<gene>
    <name evidence="13" type="ORF">SAMN05216361_0400</name>
</gene>
<feature type="domain" description="TonB-dependent receptor plug" evidence="12">
    <location>
        <begin position="61"/>
        <end position="155"/>
    </location>
</feature>
<keyword evidence="3 8" id="KW-1134">Transmembrane beta strand</keyword>
<dbReference type="NCBIfam" id="TIGR01782">
    <property type="entry name" value="TonB-Xanth-Caul"/>
    <property type="match status" value="1"/>
</dbReference>
<keyword evidence="5 9" id="KW-0798">TonB box</keyword>
<keyword evidence="4 8" id="KW-0812">Transmembrane</keyword>
<keyword evidence="2 8" id="KW-0813">Transport</keyword>
<feature type="domain" description="TonB-dependent receptor-like beta-barrel" evidence="11">
    <location>
        <begin position="402"/>
        <end position="844"/>
    </location>
</feature>
<dbReference type="InterPro" id="IPR036942">
    <property type="entry name" value="Beta-barrel_TonB_sf"/>
</dbReference>
<dbReference type="GO" id="GO:0009279">
    <property type="term" value="C:cell outer membrane"/>
    <property type="evidence" value="ECO:0007669"/>
    <property type="project" value="UniProtKB-SubCell"/>
</dbReference>
<accession>A0A1M5EHI9</accession>
<dbReference type="CDD" id="cd01347">
    <property type="entry name" value="ligand_gated_channel"/>
    <property type="match status" value="1"/>
</dbReference>
<evidence type="ECO:0000256" key="4">
    <source>
        <dbReference type="ARBA" id="ARBA00022692"/>
    </source>
</evidence>
<reference evidence="14" key="1">
    <citation type="submission" date="2016-11" db="EMBL/GenBank/DDBJ databases">
        <authorList>
            <person name="Varghese N."/>
            <person name="Submissions S."/>
        </authorList>
    </citation>
    <scope>NUCLEOTIDE SEQUENCE [LARGE SCALE GENOMIC DNA]</scope>
    <source>
        <strain evidence="14">CGMCC 1.8995</strain>
    </source>
</reference>
<comment type="similarity">
    <text evidence="8 9">Belongs to the TonB-dependent receptor family.</text>
</comment>
<keyword evidence="10" id="KW-0732">Signal</keyword>
<dbReference type="InterPro" id="IPR012910">
    <property type="entry name" value="Plug_dom"/>
</dbReference>
<dbReference type="InterPro" id="IPR037066">
    <property type="entry name" value="Plug_dom_sf"/>
</dbReference>
<dbReference type="Proteomes" id="UP000184520">
    <property type="component" value="Unassembled WGS sequence"/>
</dbReference>
<keyword evidence="14" id="KW-1185">Reference proteome</keyword>
<dbReference type="InterPro" id="IPR010104">
    <property type="entry name" value="TonB_rcpt_bac"/>
</dbReference>
<evidence type="ECO:0000313" key="14">
    <source>
        <dbReference type="Proteomes" id="UP000184520"/>
    </source>
</evidence>
<dbReference type="AlphaFoldDB" id="A0A1M5EHI9"/>
<evidence type="ECO:0000256" key="1">
    <source>
        <dbReference type="ARBA" id="ARBA00004571"/>
    </source>
</evidence>
<evidence type="ECO:0000256" key="2">
    <source>
        <dbReference type="ARBA" id="ARBA00022448"/>
    </source>
</evidence>
<dbReference type="RefSeq" id="WP_073317021.1">
    <property type="nucleotide sequence ID" value="NZ_FQWD01000001.1"/>
</dbReference>
<evidence type="ECO:0000256" key="7">
    <source>
        <dbReference type="ARBA" id="ARBA00023237"/>
    </source>
</evidence>
<evidence type="ECO:0000259" key="12">
    <source>
        <dbReference type="Pfam" id="PF07715"/>
    </source>
</evidence>
<evidence type="ECO:0000259" key="11">
    <source>
        <dbReference type="Pfam" id="PF00593"/>
    </source>
</evidence>
<dbReference type="STRING" id="634436.SAMN05216361_0400"/>
<dbReference type="InterPro" id="IPR039426">
    <property type="entry name" value="TonB-dep_rcpt-like"/>
</dbReference>
<protein>
    <submittedName>
        <fullName evidence="13">TonB-dependent receptor</fullName>
    </submittedName>
</protein>
<keyword evidence="13" id="KW-0675">Receptor</keyword>
<dbReference type="EMBL" id="FQWD01000001">
    <property type="protein sequence ID" value="SHF78728.1"/>
    <property type="molecule type" value="Genomic_DNA"/>
</dbReference>
<dbReference type="Pfam" id="PF00593">
    <property type="entry name" value="TonB_dep_Rec_b-barrel"/>
    <property type="match status" value="1"/>
</dbReference>
<organism evidence="13 14">
    <name type="scientific">Marisediminitalea aggregata</name>
    <dbReference type="NCBI Taxonomy" id="634436"/>
    <lineage>
        <taxon>Bacteria</taxon>
        <taxon>Pseudomonadati</taxon>
        <taxon>Pseudomonadota</taxon>
        <taxon>Gammaproteobacteria</taxon>
        <taxon>Alteromonadales</taxon>
        <taxon>Alteromonadaceae</taxon>
        <taxon>Marisediminitalea</taxon>
    </lineage>
</organism>
<evidence type="ECO:0000256" key="3">
    <source>
        <dbReference type="ARBA" id="ARBA00022452"/>
    </source>
</evidence>
<evidence type="ECO:0000256" key="8">
    <source>
        <dbReference type="PROSITE-ProRule" id="PRU01360"/>
    </source>
</evidence>
<dbReference type="PANTHER" id="PTHR40980">
    <property type="entry name" value="PLUG DOMAIN-CONTAINING PROTEIN"/>
    <property type="match status" value="1"/>
</dbReference>
<dbReference type="OrthoDB" id="8727862at2"/>
<dbReference type="PANTHER" id="PTHR40980:SF3">
    <property type="entry name" value="TONB-DEPENDENT RECEPTOR-LIKE BETA-BARREL DOMAIN-CONTAINING PROTEIN"/>
    <property type="match status" value="1"/>
</dbReference>
<dbReference type="SUPFAM" id="SSF56935">
    <property type="entry name" value="Porins"/>
    <property type="match status" value="1"/>
</dbReference>